<protein>
    <submittedName>
        <fullName evidence="2">Uncharacterized protein</fullName>
    </submittedName>
</protein>
<sequence length="212" mass="24750">MRTVDLAISVERLFATYYSETYSQKKSFKFLGPILLLICMILGLQVGYFSGNFEYSYIIKFSYGFVLDTTNILMIYMLRKKNKQLRILSNCSHVSLSKKYQLVENIRILVLFRGQSIITLFYGLTTNLFGIIRFVLNQPNLSSATISMWFNIYVITLSIYWTKKSCILSKLSTKLKKNQKIEPYKILDTFGGQIQINQTIEEHFNALKFAWK</sequence>
<proteinExistence type="predicted"/>
<evidence type="ECO:0000313" key="1">
    <source>
        <dbReference type="Proteomes" id="UP000887576"/>
    </source>
</evidence>
<accession>A0AC34PZQ0</accession>
<evidence type="ECO:0000313" key="2">
    <source>
        <dbReference type="WBParaSite" id="JU765_v2.g11621.t1"/>
    </source>
</evidence>
<dbReference type="WBParaSite" id="JU765_v2.g11621.t1">
    <property type="protein sequence ID" value="JU765_v2.g11621.t1"/>
    <property type="gene ID" value="JU765_v2.g11621"/>
</dbReference>
<organism evidence="1 2">
    <name type="scientific">Panagrolaimus sp. JU765</name>
    <dbReference type="NCBI Taxonomy" id="591449"/>
    <lineage>
        <taxon>Eukaryota</taxon>
        <taxon>Metazoa</taxon>
        <taxon>Ecdysozoa</taxon>
        <taxon>Nematoda</taxon>
        <taxon>Chromadorea</taxon>
        <taxon>Rhabditida</taxon>
        <taxon>Tylenchina</taxon>
        <taxon>Panagrolaimomorpha</taxon>
        <taxon>Panagrolaimoidea</taxon>
        <taxon>Panagrolaimidae</taxon>
        <taxon>Panagrolaimus</taxon>
    </lineage>
</organism>
<dbReference type="Proteomes" id="UP000887576">
    <property type="component" value="Unplaced"/>
</dbReference>
<reference evidence="2" key="1">
    <citation type="submission" date="2022-11" db="UniProtKB">
        <authorList>
            <consortium name="WormBaseParasite"/>
        </authorList>
    </citation>
    <scope>IDENTIFICATION</scope>
</reference>
<name>A0AC34PZQ0_9BILA</name>